<keyword evidence="1 2" id="KW-0663">Pyridoxal phosphate</keyword>
<dbReference type="SUPFAM" id="SSF53383">
    <property type="entry name" value="PLP-dependent transferases"/>
    <property type="match status" value="1"/>
</dbReference>
<organism evidence="3 4">
    <name type="scientific">Colletotrichum sublineola</name>
    <name type="common">Sorghum anthracnose fungus</name>
    <dbReference type="NCBI Taxonomy" id="1173701"/>
    <lineage>
        <taxon>Eukaryota</taxon>
        <taxon>Fungi</taxon>
        <taxon>Dikarya</taxon>
        <taxon>Ascomycota</taxon>
        <taxon>Pezizomycotina</taxon>
        <taxon>Sordariomycetes</taxon>
        <taxon>Hypocreomycetidae</taxon>
        <taxon>Glomerellales</taxon>
        <taxon>Glomerellaceae</taxon>
        <taxon>Colletotrichum</taxon>
        <taxon>Colletotrichum graminicola species complex</taxon>
    </lineage>
</organism>
<reference evidence="4" key="1">
    <citation type="journal article" date="2014" name="Genome Announc.">
        <title>Draft genome sequence of Colletotrichum sublineola, a destructive pathogen of cultivated sorghum.</title>
        <authorList>
            <person name="Baroncelli R."/>
            <person name="Sanz-Martin J.M."/>
            <person name="Rech G.E."/>
            <person name="Sukno S.A."/>
            <person name="Thon M.R."/>
        </authorList>
    </citation>
    <scope>NUCLEOTIDE SEQUENCE [LARGE SCALE GENOMIC DNA]</scope>
    <source>
        <strain evidence="4">TX430BB</strain>
    </source>
</reference>
<evidence type="ECO:0000313" key="4">
    <source>
        <dbReference type="Proteomes" id="UP000027238"/>
    </source>
</evidence>
<dbReference type="HOGENOM" id="CLU_037324_0_0_1"/>
<dbReference type="Gene3D" id="3.90.1150.10">
    <property type="entry name" value="Aspartate Aminotransferase, domain 1"/>
    <property type="match status" value="1"/>
</dbReference>
<protein>
    <submittedName>
        <fullName evidence="3">Uncharacterized protein</fullName>
    </submittedName>
</protein>
<dbReference type="EMBL" id="JMSE01001277">
    <property type="protein sequence ID" value="KDN62979.1"/>
    <property type="molecule type" value="Genomic_DNA"/>
</dbReference>
<dbReference type="eggNOG" id="ENOG502RR1S">
    <property type="taxonomic scope" value="Eukaryota"/>
</dbReference>
<dbReference type="STRING" id="1173701.A0A066X5L5"/>
<dbReference type="GO" id="GO:0008483">
    <property type="term" value="F:transaminase activity"/>
    <property type="evidence" value="ECO:0007669"/>
    <property type="project" value="InterPro"/>
</dbReference>
<dbReference type="Proteomes" id="UP000027238">
    <property type="component" value="Unassembled WGS sequence"/>
</dbReference>
<evidence type="ECO:0000313" key="3">
    <source>
        <dbReference type="EMBL" id="KDN62979.1"/>
    </source>
</evidence>
<dbReference type="Pfam" id="PF00202">
    <property type="entry name" value="Aminotran_3"/>
    <property type="match status" value="1"/>
</dbReference>
<dbReference type="GO" id="GO:0030170">
    <property type="term" value="F:pyridoxal phosphate binding"/>
    <property type="evidence" value="ECO:0007669"/>
    <property type="project" value="InterPro"/>
</dbReference>
<comment type="similarity">
    <text evidence="2">Belongs to the class-III pyridoxal-phosphate-dependent aminotransferase family.</text>
</comment>
<evidence type="ECO:0000256" key="1">
    <source>
        <dbReference type="ARBA" id="ARBA00022898"/>
    </source>
</evidence>
<evidence type="ECO:0000256" key="2">
    <source>
        <dbReference type="RuleBase" id="RU003560"/>
    </source>
</evidence>
<dbReference type="InterPro" id="IPR015424">
    <property type="entry name" value="PyrdxlP-dep_Trfase"/>
</dbReference>
<comment type="caution">
    <text evidence="3">The sequence shown here is derived from an EMBL/GenBank/DDBJ whole genome shotgun (WGS) entry which is preliminary data.</text>
</comment>
<dbReference type="InterPro" id="IPR005814">
    <property type="entry name" value="Aminotrans_3"/>
</dbReference>
<keyword evidence="4" id="KW-1185">Reference proteome</keyword>
<sequence length="385" mass="41960">MSIVMPQLIVGVIRMFLNYCSVSTSSIAYLNDNQIRKSNFAVIQGAYRANVGSLATHPFIATHADLSGPTPIILQRADLGHARDLTTLLSKYKEEEAIFGVVVEMVSSTTGEVLTSSEWDNISQACESLGLYLIVDENQTAIRCGAPFAHHLAAYKRFRPSFVLFGKGLKASGLAVYRDGVTVSQLGVTSEIFQQTLLSFSQTTAEVFDPHLLLRAWAVVRVAARENWPQKAVAIGKNLCRILEAIDPCRPPPLGCGALLFLGRAATAESRVTGASAGDSVVRWFPFLDAGMEDYNTVWSLFGVCSQSMREDLVKLVGGVCRDCVVCGDVALKRSWKRCDTCKGTLCEDCLKENMGMVPRHEAGTCLAPLDPETADGQRKRLRSS</sequence>
<dbReference type="InterPro" id="IPR015421">
    <property type="entry name" value="PyrdxlP-dep_Trfase_major"/>
</dbReference>
<proteinExistence type="inferred from homology"/>
<accession>A0A066X5L5</accession>
<dbReference type="AlphaFoldDB" id="A0A066X5L5"/>
<dbReference type="OrthoDB" id="406765at2759"/>
<dbReference type="Gene3D" id="3.40.640.10">
    <property type="entry name" value="Type I PLP-dependent aspartate aminotransferase-like (Major domain)"/>
    <property type="match status" value="1"/>
</dbReference>
<gene>
    <name evidence="3" type="ORF">CSUB01_09298</name>
</gene>
<name>A0A066X5L5_COLSU</name>
<dbReference type="InterPro" id="IPR015422">
    <property type="entry name" value="PyrdxlP-dep_Trfase_small"/>
</dbReference>